<sequence>MRPPVERGDIEEYVAKFRDQLPLQDGTVPGRDNVKTSFLPAVAAANEDISRAVRFARHGDLDSARAIAALYAYAIIEYRDIGQSRNRDYLILREDVNESGVCKRNWGMYIFAKIGPRGTSYGTPLSIQVPHPLFDMNTPNLGIRTFIETNADSFFIAGIHRYSAESSKTSSTWANASSSDMAHNEHSLFLQLAEDSTRPAAFNRLPGLRATTVIQIHGFGNSDMEDGKWTYNPKRTYPQIILSNGDESLQGKRVAILDRLSQEFWKRASTGNDQRMTTGVFNGWEFSDLGATGNIVGRRIRARGDGSTFIHIETDPSIRVTNGWAKVRHIDAPADRAEKYRRFGRTLRLVLNAEDGPAQFLVQKL</sequence>
<dbReference type="OrthoDB" id="4861772at2759"/>
<accession>A0A545UQ73</accession>
<gene>
    <name evidence="1" type="ORF">IF1G_09683</name>
</gene>
<comment type="caution">
    <text evidence="1">The sequence shown here is derived from an EMBL/GenBank/DDBJ whole genome shotgun (WGS) entry which is preliminary data.</text>
</comment>
<proteinExistence type="predicted"/>
<evidence type="ECO:0000313" key="1">
    <source>
        <dbReference type="EMBL" id="TQV91617.1"/>
    </source>
</evidence>
<organism evidence="1 2">
    <name type="scientific">Cordyceps javanica</name>
    <dbReference type="NCBI Taxonomy" id="43265"/>
    <lineage>
        <taxon>Eukaryota</taxon>
        <taxon>Fungi</taxon>
        <taxon>Dikarya</taxon>
        <taxon>Ascomycota</taxon>
        <taxon>Pezizomycotina</taxon>
        <taxon>Sordariomycetes</taxon>
        <taxon>Hypocreomycetidae</taxon>
        <taxon>Hypocreales</taxon>
        <taxon>Cordycipitaceae</taxon>
        <taxon>Cordyceps</taxon>
    </lineage>
</organism>
<reference evidence="1 2" key="1">
    <citation type="journal article" date="2019" name="Appl. Microbiol. Biotechnol.">
        <title>Genome sequence of Isaria javanica and comparative genome analysis insights into family S53 peptidase evolution in fungal entomopathogens.</title>
        <authorList>
            <person name="Lin R."/>
            <person name="Zhang X."/>
            <person name="Xin B."/>
            <person name="Zou M."/>
            <person name="Gao Y."/>
            <person name="Qin F."/>
            <person name="Hu Q."/>
            <person name="Xie B."/>
            <person name="Cheng X."/>
        </authorList>
    </citation>
    <scope>NUCLEOTIDE SEQUENCE [LARGE SCALE GENOMIC DNA]</scope>
    <source>
        <strain evidence="1 2">IJ1G</strain>
    </source>
</reference>
<dbReference type="Proteomes" id="UP000315783">
    <property type="component" value="Unassembled WGS sequence"/>
</dbReference>
<keyword evidence="2" id="KW-1185">Reference proteome</keyword>
<name>A0A545UQ73_9HYPO</name>
<dbReference type="AlphaFoldDB" id="A0A545UQ73"/>
<evidence type="ECO:0000313" key="2">
    <source>
        <dbReference type="Proteomes" id="UP000315783"/>
    </source>
</evidence>
<dbReference type="EMBL" id="SPUK01000018">
    <property type="protein sequence ID" value="TQV91617.1"/>
    <property type="molecule type" value="Genomic_DNA"/>
</dbReference>
<protein>
    <submittedName>
        <fullName evidence="1">Secreted protein</fullName>
    </submittedName>
</protein>